<gene>
    <name evidence="1" type="ORF">AVDCRST_MAG48-2566</name>
</gene>
<sequence length="300" mass="32836">MTTPTVDPTRIRAHVERLGALHPPVDLASADYTLRDARAVRERFAGPLEYMARVEMEVERNVLELAVLLPGVSETDRLFYADVWGPQEEHHGVLLDTLGQHLGMPPTRADLGGVPPRIRVLGALAHIPAVHEVIRLLYYLTGAATEKSAMLAYQSMSEGLAAMGEDAVRTTVVEAVKVQEPGHFAFYRMSALELVQSGALAPWQLHLARFLRSRTFSLVGAKTLEQRTQFGSVLVELGIDDELERNVRDIVRVETQLLRAADQGLAVPPYALAAFRDAAALYREAAGATTPAEDSQLLAA</sequence>
<dbReference type="AlphaFoldDB" id="A0A6J4L1D1"/>
<evidence type="ECO:0008006" key="2">
    <source>
        <dbReference type="Google" id="ProtNLM"/>
    </source>
</evidence>
<protein>
    <recommendedName>
        <fullName evidence="2">GTP-binding protein LepA</fullName>
    </recommendedName>
</protein>
<accession>A0A6J4L1D1</accession>
<organism evidence="1">
    <name type="scientific">uncultured Friedmanniella sp</name>
    <dbReference type="NCBI Taxonomy" id="335381"/>
    <lineage>
        <taxon>Bacteria</taxon>
        <taxon>Bacillati</taxon>
        <taxon>Actinomycetota</taxon>
        <taxon>Actinomycetes</taxon>
        <taxon>Propionibacteriales</taxon>
        <taxon>Nocardioidaceae</taxon>
        <taxon>Friedmanniella</taxon>
        <taxon>environmental samples</taxon>
    </lineage>
</organism>
<reference evidence="1" key="1">
    <citation type="submission" date="2020-02" db="EMBL/GenBank/DDBJ databases">
        <authorList>
            <person name="Meier V. D."/>
        </authorList>
    </citation>
    <scope>NUCLEOTIDE SEQUENCE</scope>
    <source>
        <strain evidence="1">AVDCRST_MAG48</strain>
    </source>
</reference>
<proteinExistence type="predicted"/>
<name>A0A6J4L1D1_9ACTN</name>
<evidence type="ECO:0000313" key="1">
    <source>
        <dbReference type="EMBL" id="CAA9319689.1"/>
    </source>
</evidence>
<dbReference type="EMBL" id="CADCTS010000369">
    <property type="protein sequence ID" value="CAA9319689.1"/>
    <property type="molecule type" value="Genomic_DNA"/>
</dbReference>